<evidence type="ECO:0000256" key="1">
    <source>
        <dbReference type="SAM" id="MobiDB-lite"/>
    </source>
</evidence>
<reference evidence="2 3" key="1">
    <citation type="submission" date="2016-04" db="EMBL/GenBank/DDBJ databases">
        <title>A degradative enzymes factory behind the ericoid mycorrhizal symbiosis.</title>
        <authorList>
            <consortium name="DOE Joint Genome Institute"/>
            <person name="Martino E."/>
            <person name="Morin E."/>
            <person name="Grelet G."/>
            <person name="Kuo A."/>
            <person name="Kohler A."/>
            <person name="Daghino S."/>
            <person name="Barry K."/>
            <person name="Choi C."/>
            <person name="Cichocki N."/>
            <person name="Clum A."/>
            <person name="Copeland A."/>
            <person name="Hainaut M."/>
            <person name="Haridas S."/>
            <person name="Labutti K."/>
            <person name="Lindquist E."/>
            <person name="Lipzen A."/>
            <person name="Khouja H.-R."/>
            <person name="Murat C."/>
            <person name="Ohm R."/>
            <person name="Olson A."/>
            <person name="Spatafora J."/>
            <person name="Veneault-Fourrey C."/>
            <person name="Henrissat B."/>
            <person name="Grigoriev I."/>
            <person name="Martin F."/>
            <person name="Perotto S."/>
        </authorList>
    </citation>
    <scope>NUCLEOTIDE SEQUENCE [LARGE SCALE GENOMIC DNA]</scope>
    <source>
        <strain evidence="2 3">E</strain>
    </source>
</reference>
<feature type="region of interest" description="Disordered" evidence="1">
    <location>
        <begin position="40"/>
        <end position="86"/>
    </location>
</feature>
<sequence>MFKWHVHSAIGRGRPVAHDFSRVADGIAASLRQFSISVSKRAEEDDGPQISRSQRSAEAVKEVSDIASDLASTPTRGVDARSLAAKPPQGLKITRVFEDSKPRGEGVGYRGRGRGDFRGGARGGFRGGTRGGMRGRGGPGGRGAGRGRGRGRGRGGKKAKAQNKEDLEDFVLPPMTLAELAHQAGSEQGFLRPYEPTLTAESLGRHGPPVISSPRGVVESIVYKMQVATSFPGAQFDHGRYHLQRVEHGPGTLFENDEQRAIIEAYSQQIGMEQAQDMGVPYEPELNEFGKLSEKGQARAMKEWVAGQYVFPKPAEEGDVLGQVAGYARRNETYLPDDTRKFQEKLRSLLPARKPTAKPRAGPGRPSL</sequence>
<dbReference type="Proteomes" id="UP000235371">
    <property type="component" value="Unassembled WGS sequence"/>
</dbReference>
<dbReference type="GeneID" id="36590992"/>
<proteinExistence type="predicted"/>
<feature type="region of interest" description="Disordered" evidence="1">
    <location>
        <begin position="346"/>
        <end position="368"/>
    </location>
</feature>
<evidence type="ECO:0000313" key="3">
    <source>
        <dbReference type="Proteomes" id="UP000235371"/>
    </source>
</evidence>
<feature type="compositionally biased region" description="Basic residues" evidence="1">
    <location>
        <begin position="145"/>
        <end position="161"/>
    </location>
</feature>
<organism evidence="2 3">
    <name type="scientific">Hyaloscypha bicolor E</name>
    <dbReference type="NCBI Taxonomy" id="1095630"/>
    <lineage>
        <taxon>Eukaryota</taxon>
        <taxon>Fungi</taxon>
        <taxon>Dikarya</taxon>
        <taxon>Ascomycota</taxon>
        <taxon>Pezizomycotina</taxon>
        <taxon>Leotiomycetes</taxon>
        <taxon>Helotiales</taxon>
        <taxon>Hyaloscyphaceae</taxon>
        <taxon>Hyaloscypha</taxon>
        <taxon>Hyaloscypha bicolor</taxon>
    </lineage>
</organism>
<protein>
    <submittedName>
        <fullName evidence="2">Uncharacterized protein</fullName>
    </submittedName>
</protein>
<dbReference type="RefSeq" id="XP_024738305.1">
    <property type="nucleotide sequence ID" value="XM_024882915.1"/>
</dbReference>
<dbReference type="InParanoid" id="A0A2J6TEE0"/>
<accession>A0A2J6TEE0</accession>
<dbReference type="EMBL" id="KZ613786">
    <property type="protein sequence ID" value="PMD61401.1"/>
    <property type="molecule type" value="Genomic_DNA"/>
</dbReference>
<dbReference type="AlphaFoldDB" id="A0A2J6TEE0"/>
<name>A0A2J6TEE0_9HELO</name>
<feature type="compositionally biased region" description="Gly residues" evidence="1">
    <location>
        <begin position="120"/>
        <end position="144"/>
    </location>
</feature>
<keyword evidence="3" id="KW-1185">Reference proteome</keyword>
<feature type="region of interest" description="Disordered" evidence="1">
    <location>
        <begin position="101"/>
        <end position="163"/>
    </location>
</feature>
<evidence type="ECO:0000313" key="2">
    <source>
        <dbReference type="EMBL" id="PMD61401.1"/>
    </source>
</evidence>
<gene>
    <name evidence="2" type="ORF">K444DRAFT_628445</name>
</gene>
<dbReference type="STRING" id="1095630.A0A2J6TEE0"/>
<dbReference type="OrthoDB" id="5365739at2759"/>